<sequence>MELVDKNCVDPMGRTALVLAIINEDLPMVKLLISQGVEAQDALLHAISEEFVEAVELLLDHEEAIVAEGREHSWEALPPESRSFSSDMTPLILAAQLDRFEVVRMLLDRGATIPTPHDVRRVQNVCECCECVTSRTRDTVHHSRSRMNAFRALASPSLMCLTAKDPILTAFLLSWELRRLSYVEHEFRKEYQYLVSHGVLFQELKHKCKVFATALLDHTRSSRELEIILNYDPEEPAIHTQGRMHLKRLKLAVKLHQKEFVTHPNVQQLLASIWYEGLPGFRCKSMFLQVLETLRIAFSFPVLSLLYIVAPTSSYGQRMKLPFIKFICHSASYFTFLGLLYWASQMKVNDEKGQTQEFNYSKRTTLPQLPEYFIFAWLCGMIKLEVRRILAEENVKEYIKDMWKVMDLGTNCLYIVVVMLRVLAYKEPYLGPMQVSLSRMVTDMVKFFLLIVLVLFAFSCGLNQLLWYYADEERVKCCESSKITETYCNLTAIKIYGDYENDTLFETIQTLFWTVFGVIDMNQFNLSNIESFTKFSAKTILGTYAVITNIVLLNLLIAMLNNSYQIISCKEDVEWKFARSKLWISYFDDKCTLPPPFNIFPTSKFLLRLFRLSKCCLRGSSGLASRCCSCDNTPSAPGDSHEVKMKVMRHLVRRYIMMTQQGAERGSINEDDINELKQDISAFRCELIDILQQSGYSVNAYCNAGLGGRKTRQRERRMMKDLDVIPTRESLIGLWADQPAHLQQVLVSATAPVLAPSTRPVTSVGSAAMAALKKKRKRFFTTSKKNREISRVGSLPVRNYPTKMESLTRVQSVRDRDGFTTQSSTEEI</sequence>
<keyword evidence="6 10" id="KW-0040">ANK repeat</keyword>
<keyword evidence="2" id="KW-0813">Transport</keyword>
<feature type="transmembrane region" description="Helical" evidence="11">
    <location>
        <begin position="541"/>
        <end position="560"/>
    </location>
</feature>
<dbReference type="InterPro" id="IPR002110">
    <property type="entry name" value="Ankyrin_rpt"/>
</dbReference>
<protein>
    <recommendedName>
        <fullName evidence="12">Transient receptor ion channel domain-containing protein</fullName>
    </recommendedName>
</protein>
<evidence type="ECO:0000256" key="8">
    <source>
        <dbReference type="ARBA" id="ARBA00023136"/>
    </source>
</evidence>
<dbReference type="InterPro" id="IPR002153">
    <property type="entry name" value="TRPC_channel"/>
</dbReference>
<dbReference type="Pfam" id="PF08344">
    <property type="entry name" value="TRP_2"/>
    <property type="match status" value="1"/>
</dbReference>
<dbReference type="Pfam" id="PF00023">
    <property type="entry name" value="Ank"/>
    <property type="match status" value="1"/>
</dbReference>
<dbReference type="Proteomes" id="UP001148838">
    <property type="component" value="Unassembled WGS sequence"/>
</dbReference>
<comment type="subcellular location">
    <subcellularLocation>
        <location evidence="1">Membrane</location>
        <topology evidence="1">Multi-pass membrane protein</topology>
    </subcellularLocation>
</comment>
<evidence type="ECO:0000313" key="13">
    <source>
        <dbReference type="EMBL" id="KAJ4427734.1"/>
    </source>
</evidence>
<dbReference type="InterPro" id="IPR013555">
    <property type="entry name" value="TRP_dom"/>
</dbReference>
<dbReference type="Pfam" id="PF12796">
    <property type="entry name" value="Ank_2"/>
    <property type="match status" value="1"/>
</dbReference>
<evidence type="ECO:0000256" key="1">
    <source>
        <dbReference type="ARBA" id="ARBA00004141"/>
    </source>
</evidence>
<dbReference type="PRINTS" id="PR01097">
    <property type="entry name" value="TRNSRECEPTRP"/>
</dbReference>
<dbReference type="InterPro" id="IPR036770">
    <property type="entry name" value="Ankyrin_rpt-contain_sf"/>
</dbReference>
<evidence type="ECO:0000313" key="14">
    <source>
        <dbReference type="Proteomes" id="UP001148838"/>
    </source>
</evidence>
<evidence type="ECO:0000259" key="12">
    <source>
        <dbReference type="SMART" id="SM01420"/>
    </source>
</evidence>
<evidence type="ECO:0000256" key="3">
    <source>
        <dbReference type="ARBA" id="ARBA00022692"/>
    </source>
</evidence>
<organism evidence="13 14">
    <name type="scientific">Periplaneta americana</name>
    <name type="common">American cockroach</name>
    <name type="synonym">Blatta americana</name>
    <dbReference type="NCBI Taxonomy" id="6978"/>
    <lineage>
        <taxon>Eukaryota</taxon>
        <taxon>Metazoa</taxon>
        <taxon>Ecdysozoa</taxon>
        <taxon>Arthropoda</taxon>
        <taxon>Hexapoda</taxon>
        <taxon>Insecta</taxon>
        <taxon>Pterygota</taxon>
        <taxon>Neoptera</taxon>
        <taxon>Polyneoptera</taxon>
        <taxon>Dictyoptera</taxon>
        <taxon>Blattodea</taxon>
        <taxon>Blattoidea</taxon>
        <taxon>Blattidae</taxon>
        <taxon>Blattinae</taxon>
        <taxon>Periplaneta</taxon>
    </lineage>
</organism>
<evidence type="ECO:0000256" key="10">
    <source>
        <dbReference type="PROSITE-ProRule" id="PRU00023"/>
    </source>
</evidence>
<feature type="transmembrane region" description="Helical" evidence="11">
    <location>
        <begin position="322"/>
        <end position="344"/>
    </location>
</feature>
<evidence type="ECO:0000256" key="5">
    <source>
        <dbReference type="ARBA" id="ARBA00022989"/>
    </source>
</evidence>
<keyword evidence="4" id="KW-0677">Repeat</keyword>
<keyword evidence="14" id="KW-1185">Reference proteome</keyword>
<evidence type="ECO:0000256" key="7">
    <source>
        <dbReference type="ARBA" id="ARBA00023065"/>
    </source>
</evidence>
<proteinExistence type="predicted"/>
<keyword evidence="9" id="KW-0407">Ion channel</keyword>
<dbReference type="Pfam" id="PF00520">
    <property type="entry name" value="Ion_trans"/>
    <property type="match status" value="1"/>
</dbReference>
<keyword evidence="7" id="KW-0406">Ion transport</keyword>
<keyword evidence="5 11" id="KW-1133">Transmembrane helix</keyword>
<dbReference type="InterPro" id="IPR005821">
    <property type="entry name" value="Ion_trans_dom"/>
</dbReference>
<feature type="transmembrane region" description="Helical" evidence="11">
    <location>
        <begin position="405"/>
        <end position="424"/>
    </location>
</feature>
<evidence type="ECO:0000256" key="9">
    <source>
        <dbReference type="ARBA" id="ARBA00023303"/>
    </source>
</evidence>
<dbReference type="PANTHER" id="PTHR10117:SF54">
    <property type="entry name" value="TRANSIENT RECEPTOR POTENTIAL-GAMMA PROTEIN"/>
    <property type="match status" value="1"/>
</dbReference>
<dbReference type="SMART" id="SM00248">
    <property type="entry name" value="ANK"/>
    <property type="match status" value="2"/>
</dbReference>
<accession>A0ABQ8S170</accession>
<dbReference type="PROSITE" id="PS50088">
    <property type="entry name" value="ANK_REPEAT"/>
    <property type="match status" value="1"/>
</dbReference>
<dbReference type="SUPFAM" id="SSF48403">
    <property type="entry name" value="Ankyrin repeat"/>
    <property type="match status" value="1"/>
</dbReference>
<feature type="transmembrane region" description="Helical" evidence="11">
    <location>
        <begin position="286"/>
        <end position="310"/>
    </location>
</feature>
<dbReference type="EMBL" id="JAJSOF020000038">
    <property type="protein sequence ID" value="KAJ4427734.1"/>
    <property type="molecule type" value="Genomic_DNA"/>
</dbReference>
<comment type="caution">
    <text evidence="13">The sequence shown here is derived from an EMBL/GenBank/DDBJ whole genome shotgun (WGS) entry which is preliminary data.</text>
</comment>
<dbReference type="SMART" id="SM01420">
    <property type="entry name" value="TRP_2"/>
    <property type="match status" value="1"/>
</dbReference>
<evidence type="ECO:0000256" key="4">
    <source>
        <dbReference type="ARBA" id="ARBA00022737"/>
    </source>
</evidence>
<feature type="repeat" description="ANK" evidence="10">
    <location>
        <begin position="86"/>
        <end position="118"/>
    </location>
</feature>
<keyword evidence="3 11" id="KW-0812">Transmembrane</keyword>
<keyword evidence="8 11" id="KW-0472">Membrane</keyword>
<dbReference type="Gene3D" id="1.25.40.20">
    <property type="entry name" value="Ankyrin repeat-containing domain"/>
    <property type="match status" value="1"/>
</dbReference>
<dbReference type="PANTHER" id="PTHR10117">
    <property type="entry name" value="TRANSIENT RECEPTOR POTENTIAL CHANNEL"/>
    <property type="match status" value="1"/>
</dbReference>
<gene>
    <name evidence="13" type="ORF">ANN_25386</name>
</gene>
<name>A0ABQ8S170_PERAM</name>
<feature type="transmembrane region" description="Helical" evidence="11">
    <location>
        <begin position="444"/>
        <end position="466"/>
    </location>
</feature>
<dbReference type="PROSITE" id="PS50297">
    <property type="entry name" value="ANK_REP_REGION"/>
    <property type="match status" value="1"/>
</dbReference>
<evidence type="ECO:0000256" key="6">
    <source>
        <dbReference type="ARBA" id="ARBA00023043"/>
    </source>
</evidence>
<feature type="domain" description="Transient receptor ion channel" evidence="12">
    <location>
        <begin position="126"/>
        <end position="188"/>
    </location>
</feature>
<reference evidence="13 14" key="1">
    <citation type="journal article" date="2022" name="Allergy">
        <title>Genome assembly and annotation of Periplaneta americana reveal a comprehensive cockroach allergen profile.</title>
        <authorList>
            <person name="Wang L."/>
            <person name="Xiong Q."/>
            <person name="Saelim N."/>
            <person name="Wang L."/>
            <person name="Nong W."/>
            <person name="Wan A.T."/>
            <person name="Shi M."/>
            <person name="Liu X."/>
            <person name="Cao Q."/>
            <person name="Hui J.H.L."/>
            <person name="Sookrung N."/>
            <person name="Leung T.F."/>
            <person name="Tungtrongchitr A."/>
            <person name="Tsui S.K.W."/>
        </authorList>
    </citation>
    <scope>NUCLEOTIDE SEQUENCE [LARGE SCALE GENOMIC DNA]</scope>
    <source>
        <strain evidence="13">PWHHKU_190912</strain>
    </source>
</reference>
<evidence type="ECO:0000256" key="11">
    <source>
        <dbReference type="SAM" id="Phobius"/>
    </source>
</evidence>
<evidence type="ECO:0000256" key="2">
    <source>
        <dbReference type="ARBA" id="ARBA00022448"/>
    </source>
</evidence>